<evidence type="ECO:0000313" key="3">
    <source>
        <dbReference type="Proteomes" id="UP001165083"/>
    </source>
</evidence>
<keyword evidence="3" id="KW-1185">Reference proteome</keyword>
<evidence type="ECO:0000313" key="2">
    <source>
        <dbReference type="EMBL" id="GMF16460.1"/>
    </source>
</evidence>
<protein>
    <submittedName>
        <fullName evidence="2">Unnamed protein product</fullName>
    </submittedName>
</protein>
<proteinExistence type="predicted"/>
<sequence length="89" mass="10060">MQQTPLDENERPVKAVSTVAAVQLTNNRQQMTIQSPRRSKTKRRSQKPQSSAIIFLPCNQNNGRSTPAQVPHFNLSIQIEEQFTADLDV</sequence>
<name>A0A9W6TN33_9STRA</name>
<feature type="compositionally biased region" description="Basic residues" evidence="1">
    <location>
        <begin position="37"/>
        <end position="46"/>
    </location>
</feature>
<accession>A0A9W6TN33</accession>
<organism evidence="2 3">
    <name type="scientific">Phytophthora lilii</name>
    <dbReference type="NCBI Taxonomy" id="2077276"/>
    <lineage>
        <taxon>Eukaryota</taxon>
        <taxon>Sar</taxon>
        <taxon>Stramenopiles</taxon>
        <taxon>Oomycota</taxon>
        <taxon>Peronosporomycetes</taxon>
        <taxon>Peronosporales</taxon>
        <taxon>Peronosporaceae</taxon>
        <taxon>Phytophthora</taxon>
    </lineage>
</organism>
<evidence type="ECO:0000256" key="1">
    <source>
        <dbReference type="SAM" id="MobiDB-lite"/>
    </source>
</evidence>
<gene>
    <name evidence="2" type="ORF">Plil01_000586200</name>
</gene>
<feature type="region of interest" description="Disordered" evidence="1">
    <location>
        <begin position="24"/>
        <end position="51"/>
    </location>
</feature>
<dbReference type="EMBL" id="BSXW01000252">
    <property type="protein sequence ID" value="GMF16460.1"/>
    <property type="molecule type" value="Genomic_DNA"/>
</dbReference>
<dbReference type="AlphaFoldDB" id="A0A9W6TN33"/>
<feature type="compositionally biased region" description="Polar residues" evidence="1">
    <location>
        <begin position="24"/>
        <end position="36"/>
    </location>
</feature>
<comment type="caution">
    <text evidence="2">The sequence shown here is derived from an EMBL/GenBank/DDBJ whole genome shotgun (WGS) entry which is preliminary data.</text>
</comment>
<dbReference type="Proteomes" id="UP001165083">
    <property type="component" value="Unassembled WGS sequence"/>
</dbReference>
<reference evidence="2" key="1">
    <citation type="submission" date="2023-04" db="EMBL/GenBank/DDBJ databases">
        <title>Phytophthora lilii NBRC 32176.</title>
        <authorList>
            <person name="Ichikawa N."/>
            <person name="Sato H."/>
            <person name="Tonouchi N."/>
        </authorList>
    </citation>
    <scope>NUCLEOTIDE SEQUENCE</scope>
    <source>
        <strain evidence="2">NBRC 32176</strain>
    </source>
</reference>